<proteinExistence type="predicted"/>
<dbReference type="Proteomes" id="UP001153461">
    <property type="component" value="Unassembled WGS sequence"/>
</dbReference>
<evidence type="ECO:0000313" key="2">
    <source>
        <dbReference type="EMBL" id="CAG7947403.1"/>
    </source>
</evidence>
<organism evidence="2 3">
    <name type="scientific">Penicillium nalgiovense</name>
    <dbReference type="NCBI Taxonomy" id="60175"/>
    <lineage>
        <taxon>Eukaryota</taxon>
        <taxon>Fungi</taxon>
        <taxon>Dikarya</taxon>
        <taxon>Ascomycota</taxon>
        <taxon>Pezizomycotina</taxon>
        <taxon>Eurotiomycetes</taxon>
        <taxon>Eurotiomycetidae</taxon>
        <taxon>Eurotiales</taxon>
        <taxon>Aspergillaceae</taxon>
        <taxon>Penicillium</taxon>
    </lineage>
</organism>
<feature type="compositionally biased region" description="Low complexity" evidence="1">
    <location>
        <begin position="464"/>
        <end position="483"/>
    </location>
</feature>
<dbReference type="EMBL" id="CAJVNV010000011">
    <property type="protein sequence ID" value="CAG7947403.1"/>
    <property type="molecule type" value="Genomic_DNA"/>
</dbReference>
<feature type="region of interest" description="Disordered" evidence="1">
    <location>
        <begin position="463"/>
        <end position="483"/>
    </location>
</feature>
<evidence type="ECO:0008006" key="4">
    <source>
        <dbReference type="Google" id="ProtNLM"/>
    </source>
</evidence>
<gene>
    <name evidence="2" type="ORF">PNAL_LOCUS386</name>
</gene>
<reference evidence="2" key="1">
    <citation type="submission" date="2021-07" db="EMBL/GenBank/DDBJ databases">
        <authorList>
            <person name="Branca A.L. A."/>
        </authorList>
    </citation>
    <scope>NUCLEOTIDE SEQUENCE</scope>
</reference>
<protein>
    <recommendedName>
        <fullName evidence="4">F-box domain-containing protein</fullName>
    </recommendedName>
</protein>
<dbReference type="AlphaFoldDB" id="A0A9W4HA65"/>
<comment type="caution">
    <text evidence="2">The sequence shown here is derived from an EMBL/GenBank/DDBJ whole genome shotgun (WGS) entry which is preliminary data.</text>
</comment>
<name>A0A9W4HA65_PENNA</name>
<sequence>MYYYGVSDARIDFLKQYMSIEFSLILIYRLIHRRLLLLTTQSTSIAPDKIPAFGHEHLGKGPRVRNHLIKYLGATTYNYSSFCSRKITLFFLRFYQQASNPDVNRICFQDCSQTLAIGVANIDPKVPPGPHFLSDRHRKHSNSTSSSIMSINKSSQPHDIFLINELLENILLHTDMRTLLTSAQRVSRVWNTMIRTSVRLQESLFFKPSKFEISDPSQRLRNPLLEDIVWAQFFLKQQQTSESRITDVSRFPLREPERRKLKFYLRKDASWKRMLLQQPPTSSIGVLEIIKRSDSEFTKLSTSPNNFLRMGDILTLLQGGSTLIPTRNKWILWSGRSRVRMPLNFECWTPKWVYEPSTLRPVQEWIPENIDWDSLRLEVASMYLNDFDCGVVIVSERRQLLFQDEDRVHKESKLDRRLEKAFGECQVEVGRKHINHSWIPIKGVGADRRWILRPCSATPLVPTMSDLSEASDSGSMSSFSLSI</sequence>
<evidence type="ECO:0000313" key="3">
    <source>
        <dbReference type="Proteomes" id="UP001153461"/>
    </source>
</evidence>
<accession>A0A9W4HA65</accession>
<dbReference type="OrthoDB" id="3800738at2759"/>
<evidence type="ECO:0000256" key="1">
    <source>
        <dbReference type="SAM" id="MobiDB-lite"/>
    </source>
</evidence>